<feature type="compositionally biased region" description="Low complexity" evidence="1">
    <location>
        <begin position="637"/>
        <end position="656"/>
    </location>
</feature>
<dbReference type="Proteomes" id="UP000009168">
    <property type="component" value="Unassembled WGS sequence"/>
</dbReference>
<feature type="compositionally biased region" description="Polar residues" evidence="1">
    <location>
        <begin position="267"/>
        <end position="283"/>
    </location>
</feature>
<evidence type="ECO:0000259" key="2">
    <source>
        <dbReference type="PROSITE" id="PS50042"/>
    </source>
</evidence>
<evidence type="ECO:0000256" key="1">
    <source>
        <dbReference type="SAM" id="MobiDB-lite"/>
    </source>
</evidence>
<dbReference type="GeneID" id="7839491"/>
<dbReference type="HOGENOM" id="CLU_328339_0_0_1"/>
<gene>
    <name evidence="3" type="ORF">TTHERM_00285640</name>
</gene>
<dbReference type="InterPro" id="IPR018490">
    <property type="entry name" value="cNMP-bd_dom_sf"/>
</dbReference>
<organism evidence="3 4">
    <name type="scientific">Tetrahymena thermophila (strain SB210)</name>
    <dbReference type="NCBI Taxonomy" id="312017"/>
    <lineage>
        <taxon>Eukaryota</taxon>
        <taxon>Sar</taxon>
        <taxon>Alveolata</taxon>
        <taxon>Ciliophora</taxon>
        <taxon>Intramacronucleata</taxon>
        <taxon>Oligohymenophorea</taxon>
        <taxon>Hymenostomatida</taxon>
        <taxon>Tetrahymenina</taxon>
        <taxon>Tetrahymenidae</taxon>
        <taxon>Tetrahymena</taxon>
    </lineage>
</organism>
<dbReference type="SUPFAM" id="SSF51206">
    <property type="entry name" value="cAMP-binding domain-like"/>
    <property type="match status" value="2"/>
</dbReference>
<dbReference type="InParanoid" id="I7M8K1"/>
<protein>
    <recommendedName>
        <fullName evidence="2">Cyclic nucleotide-binding domain-containing protein</fullName>
    </recommendedName>
</protein>
<proteinExistence type="predicted"/>
<dbReference type="PROSITE" id="PS50042">
    <property type="entry name" value="CNMP_BINDING_3"/>
    <property type="match status" value="1"/>
</dbReference>
<dbReference type="RefSeq" id="XP_001018578.1">
    <property type="nucleotide sequence ID" value="XM_001018578.1"/>
</dbReference>
<sequence>MLEDPCQKVIRVIKEKQHNRDYTYEERVAILDFLVKSKFGEHYMGKISALHRLAYQMQYEVYEKGKTIYTNMDQIDKHYIILNGRVAILESKNIEQMNYQRQREQQFDYDRTLSQLQVNQQARQLKKRCELQQYDSFGFNLQLAQQNTQQYSQTSDHIVLAMENTHILILKAKIIQENNAENLQLNCKFVGKQLQVEYTLLNDIICEQCFKKKGMYICQESQNPRFIYCVLYGSVLYQDQSPAGTNRNRVVLGEGAIIGQSIKGEKQSNSNKAQNQISQKALSRQNSRYNGIQLDIQSDEKINEKEEQVQSSIHSSSDFTVILMIDKEKLGQKLIEYRRQQDYSINNSNKQQFHQSSQRSIQKPKAESSQVNDFNANIQQSRRQQRPVQEMNVTKGRLVFQKKSRSQSYSILCKLIQKEERSNSYSRNKLNFIELNPNYKKEYLAIEQPENKNRIQTLMEQSFYQNNDVQNSMQTKNLQLQANENNSNRNDFEDVVKRLAEKSVFPQYYQQEKKYNKLLMKNLKDREQIARLIIESKKPTYLPNYFSNPENFVNKDQLMNQFHTKYLHHSIKEIQNNHKQKRSYTHQIQSQNSTEYLENFNINSLQTEEEIDKFIQKINRQLIISETHQNQIPNKTSQSISNKNNNNNNNNNSVSSHNQQIINKQYTLGNLISEENMDLNQEQDKLNHLTVNSQQLFYPYRVQEMLDQFISLKNQESGQKNIECIEIRKSSIPQIKKQGQSQQEQYLKEEVFHNQNQNMQNNCNIYQDIAFESNQELQEMDVNYPSNDSFQNDQYLNQLEIREQDQNLNMDTDQTQNYEIMNYFTSNQVSRLGSRGNIGINQVDNEKGVLRSQSVKELIKKQNFKQEQLKSYKIVE</sequence>
<dbReference type="KEGG" id="tet:TTHERM_00285640"/>
<feature type="region of interest" description="Disordered" evidence="1">
    <location>
        <begin position="345"/>
        <end position="390"/>
    </location>
</feature>
<feature type="compositionally biased region" description="Polar residues" evidence="1">
    <location>
        <begin position="345"/>
        <end position="382"/>
    </location>
</feature>
<accession>I7M8K1</accession>
<evidence type="ECO:0000313" key="4">
    <source>
        <dbReference type="Proteomes" id="UP000009168"/>
    </source>
</evidence>
<dbReference type="EMBL" id="GG662651">
    <property type="protein sequence ID" value="EAR98333.1"/>
    <property type="molecule type" value="Genomic_DNA"/>
</dbReference>
<feature type="region of interest" description="Disordered" evidence="1">
    <location>
        <begin position="263"/>
        <end position="283"/>
    </location>
</feature>
<keyword evidence="4" id="KW-1185">Reference proteome</keyword>
<reference evidence="4" key="1">
    <citation type="journal article" date="2006" name="PLoS Biol.">
        <title>Macronuclear genome sequence of the ciliate Tetrahymena thermophila, a model eukaryote.</title>
        <authorList>
            <person name="Eisen J.A."/>
            <person name="Coyne R.S."/>
            <person name="Wu M."/>
            <person name="Wu D."/>
            <person name="Thiagarajan M."/>
            <person name="Wortman J.R."/>
            <person name="Badger J.H."/>
            <person name="Ren Q."/>
            <person name="Amedeo P."/>
            <person name="Jones K.M."/>
            <person name="Tallon L.J."/>
            <person name="Delcher A.L."/>
            <person name="Salzberg S.L."/>
            <person name="Silva J.C."/>
            <person name="Haas B.J."/>
            <person name="Majoros W.H."/>
            <person name="Farzad M."/>
            <person name="Carlton J.M."/>
            <person name="Smith R.K. Jr."/>
            <person name="Garg J."/>
            <person name="Pearlman R.E."/>
            <person name="Karrer K.M."/>
            <person name="Sun L."/>
            <person name="Manning G."/>
            <person name="Elde N.C."/>
            <person name="Turkewitz A.P."/>
            <person name="Asai D.J."/>
            <person name="Wilkes D.E."/>
            <person name="Wang Y."/>
            <person name="Cai H."/>
            <person name="Collins K."/>
            <person name="Stewart B.A."/>
            <person name="Lee S.R."/>
            <person name="Wilamowska K."/>
            <person name="Weinberg Z."/>
            <person name="Ruzzo W.L."/>
            <person name="Wloga D."/>
            <person name="Gaertig J."/>
            <person name="Frankel J."/>
            <person name="Tsao C.-C."/>
            <person name="Gorovsky M.A."/>
            <person name="Keeling P.J."/>
            <person name="Waller R.F."/>
            <person name="Patron N.J."/>
            <person name="Cherry J.M."/>
            <person name="Stover N.A."/>
            <person name="Krieger C.J."/>
            <person name="del Toro C."/>
            <person name="Ryder H.F."/>
            <person name="Williamson S.C."/>
            <person name="Barbeau R.A."/>
            <person name="Hamilton E.P."/>
            <person name="Orias E."/>
        </authorList>
    </citation>
    <scope>NUCLEOTIDE SEQUENCE [LARGE SCALE GENOMIC DNA]</scope>
    <source>
        <strain evidence="4">SB210</strain>
    </source>
</reference>
<name>I7M8K1_TETTS</name>
<feature type="region of interest" description="Disordered" evidence="1">
    <location>
        <begin position="629"/>
        <end position="656"/>
    </location>
</feature>
<evidence type="ECO:0000313" key="3">
    <source>
        <dbReference type="EMBL" id="EAR98333.1"/>
    </source>
</evidence>
<dbReference type="InterPro" id="IPR014710">
    <property type="entry name" value="RmlC-like_jellyroll"/>
</dbReference>
<dbReference type="InterPro" id="IPR000595">
    <property type="entry name" value="cNMP-bd_dom"/>
</dbReference>
<dbReference type="AlphaFoldDB" id="I7M8K1"/>
<feature type="domain" description="Cyclic nucleotide-binding" evidence="2">
    <location>
        <begin position="50"/>
        <end position="89"/>
    </location>
</feature>
<dbReference type="Gene3D" id="2.60.120.10">
    <property type="entry name" value="Jelly Rolls"/>
    <property type="match status" value="1"/>
</dbReference>